<evidence type="ECO:0000256" key="8">
    <source>
        <dbReference type="ARBA" id="ARBA00023136"/>
    </source>
</evidence>
<keyword evidence="4 11" id="KW-1134">Transmembrane beta strand</keyword>
<gene>
    <name evidence="16" type="ORF">F960_02713</name>
</gene>
<keyword evidence="8 11" id="KW-0472">Membrane</keyword>
<feature type="domain" description="TonB-dependent receptor plug" evidence="15">
    <location>
        <begin position="76"/>
        <end position="189"/>
    </location>
</feature>
<keyword evidence="10 11" id="KW-0998">Cell outer membrane</keyword>
<dbReference type="PANTHER" id="PTHR30069">
    <property type="entry name" value="TONB-DEPENDENT OUTER MEMBRANE RECEPTOR"/>
    <property type="match status" value="1"/>
</dbReference>
<evidence type="ECO:0000256" key="2">
    <source>
        <dbReference type="ARBA" id="ARBA00008143"/>
    </source>
</evidence>
<dbReference type="Pfam" id="PF00593">
    <property type="entry name" value="TonB_dep_Rec_b-barrel"/>
    <property type="match status" value="1"/>
</dbReference>
<dbReference type="PATRIC" id="fig|1120926.3.peg.2627"/>
<evidence type="ECO:0008006" key="18">
    <source>
        <dbReference type="Google" id="ProtNLM"/>
    </source>
</evidence>
<dbReference type="Gene3D" id="2.40.170.20">
    <property type="entry name" value="TonB-dependent receptor, beta-barrel domain"/>
    <property type="match status" value="1"/>
</dbReference>
<dbReference type="HOGENOM" id="CLU_008287_19_0_6"/>
<dbReference type="Pfam" id="PF07715">
    <property type="entry name" value="Plug"/>
    <property type="match status" value="1"/>
</dbReference>
<protein>
    <recommendedName>
        <fullName evidence="18">TonB-dependent hemoglobin/transferrin/lactoferrin receptor family protein</fullName>
    </recommendedName>
</protein>
<name>N8Y8M4_9GAMM</name>
<evidence type="ECO:0000313" key="16">
    <source>
        <dbReference type="EMBL" id="ENV32991.1"/>
    </source>
</evidence>
<organism evidence="16 17">
    <name type="scientific">Acinetobacter gerneri DSM 14967 = CIP 107464 = MTCC 9824</name>
    <dbReference type="NCBI Taxonomy" id="1120926"/>
    <lineage>
        <taxon>Bacteria</taxon>
        <taxon>Pseudomonadati</taxon>
        <taxon>Pseudomonadota</taxon>
        <taxon>Gammaproteobacteria</taxon>
        <taxon>Moraxellales</taxon>
        <taxon>Moraxellaceae</taxon>
        <taxon>Acinetobacter</taxon>
    </lineage>
</organism>
<evidence type="ECO:0000256" key="10">
    <source>
        <dbReference type="ARBA" id="ARBA00023237"/>
    </source>
</evidence>
<dbReference type="AlphaFoldDB" id="N8Y8M4"/>
<comment type="similarity">
    <text evidence="2">Belongs to the TonB-dependent receptor family. Hemoglobin/haptoglobin binding protein subfamily.</text>
</comment>
<keyword evidence="9" id="KW-0675">Receptor</keyword>
<dbReference type="RefSeq" id="WP_004865518.1">
    <property type="nucleotide sequence ID" value="NZ_ASYY01000033.1"/>
</dbReference>
<dbReference type="SUPFAM" id="SSF56935">
    <property type="entry name" value="Porins"/>
    <property type="match status" value="1"/>
</dbReference>
<keyword evidence="5 11" id="KW-0812">Transmembrane</keyword>
<evidence type="ECO:0000313" key="17">
    <source>
        <dbReference type="Proteomes" id="UP000013117"/>
    </source>
</evidence>
<dbReference type="EMBL" id="APPN01000071">
    <property type="protein sequence ID" value="ENV32991.1"/>
    <property type="molecule type" value="Genomic_DNA"/>
</dbReference>
<dbReference type="STRING" id="202952.GCA_000747725_03436"/>
<evidence type="ECO:0000256" key="9">
    <source>
        <dbReference type="ARBA" id="ARBA00023170"/>
    </source>
</evidence>
<evidence type="ECO:0000259" key="15">
    <source>
        <dbReference type="Pfam" id="PF07715"/>
    </source>
</evidence>
<dbReference type="InterPro" id="IPR036942">
    <property type="entry name" value="Beta-barrel_TonB_sf"/>
</dbReference>
<evidence type="ECO:0000256" key="13">
    <source>
        <dbReference type="SAM" id="SignalP"/>
    </source>
</evidence>
<evidence type="ECO:0000256" key="7">
    <source>
        <dbReference type="ARBA" id="ARBA00023077"/>
    </source>
</evidence>
<proteinExistence type="inferred from homology"/>
<dbReference type="InterPro" id="IPR039426">
    <property type="entry name" value="TonB-dep_rcpt-like"/>
</dbReference>
<evidence type="ECO:0000256" key="3">
    <source>
        <dbReference type="ARBA" id="ARBA00022448"/>
    </source>
</evidence>
<dbReference type="NCBIfam" id="TIGR01786">
    <property type="entry name" value="TonB-hemlactrns"/>
    <property type="match status" value="1"/>
</dbReference>
<dbReference type="InterPro" id="IPR037066">
    <property type="entry name" value="Plug_dom_sf"/>
</dbReference>
<dbReference type="GO" id="GO:0015344">
    <property type="term" value="F:siderophore uptake transmembrane transporter activity"/>
    <property type="evidence" value="ECO:0007669"/>
    <property type="project" value="TreeGrafter"/>
</dbReference>
<dbReference type="PROSITE" id="PS52016">
    <property type="entry name" value="TONB_DEPENDENT_REC_3"/>
    <property type="match status" value="1"/>
</dbReference>
<evidence type="ECO:0000256" key="4">
    <source>
        <dbReference type="ARBA" id="ARBA00022452"/>
    </source>
</evidence>
<keyword evidence="7 12" id="KW-0798">TonB box</keyword>
<keyword evidence="3 11" id="KW-0813">Transport</keyword>
<evidence type="ECO:0000256" key="11">
    <source>
        <dbReference type="PROSITE-ProRule" id="PRU01360"/>
    </source>
</evidence>
<feature type="chain" id="PRO_5004136767" description="TonB-dependent hemoglobin/transferrin/lactoferrin receptor family protein" evidence="13">
    <location>
        <begin position="45"/>
        <end position="760"/>
    </location>
</feature>
<evidence type="ECO:0000256" key="6">
    <source>
        <dbReference type="ARBA" id="ARBA00022729"/>
    </source>
</evidence>
<dbReference type="GO" id="GO:0044718">
    <property type="term" value="P:siderophore transmembrane transport"/>
    <property type="evidence" value="ECO:0007669"/>
    <property type="project" value="TreeGrafter"/>
</dbReference>
<accession>N8Y8M4</accession>
<evidence type="ECO:0000256" key="5">
    <source>
        <dbReference type="ARBA" id="ARBA00022692"/>
    </source>
</evidence>
<comment type="caution">
    <text evidence="16">The sequence shown here is derived from an EMBL/GenBank/DDBJ whole genome shotgun (WGS) entry which is preliminary data.</text>
</comment>
<comment type="subcellular location">
    <subcellularLocation>
        <location evidence="1 11">Cell outer membrane</location>
        <topology evidence="1 11">Multi-pass membrane protein</topology>
    </subcellularLocation>
</comment>
<feature type="signal peptide" evidence="13">
    <location>
        <begin position="1"/>
        <end position="44"/>
    </location>
</feature>
<dbReference type="GO" id="GO:0009279">
    <property type="term" value="C:cell outer membrane"/>
    <property type="evidence" value="ECO:0007669"/>
    <property type="project" value="UniProtKB-SubCell"/>
</dbReference>
<dbReference type="Gene3D" id="2.170.130.10">
    <property type="entry name" value="TonB-dependent receptor, plug domain"/>
    <property type="match status" value="1"/>
</dbReference>
<sequence length="760" mass="84013">MGSVFISSHLDRDYTSSKTTTCLKYSCLYACVASLMFGAVSVHAEDSAALANSNAESEMTKVMLKTIKVEAVSEDQAAQSQTIISRDQLDQQGANDMASIVKYLPLVSAPKAVSGGGSSWDSAGTSGYNIRGVDGNRVGLDVDGIDLAGTAPEPASNRANSYGVGRDYIDPEMFNQIDIISGTSSVKTDGIGGRVSFKTKSPEDYVNANNPIFASYKAAYDSANEAWLNSVTAAAGNHVLKGLVSYAHRDGHETKSEGTRKENPVDWSSDAILTRLLWNPTDQHQLGFTFDYYKRDKDSFIDSETLGGTRTYPKGGNQSETTERQRFSLDHVYKADLTLFDQLNSQIFYQKSTNDNLLDTYYLTYPRQIQNNLKNEVYGFNTDALKKVNNHLIRYGLSYLNSQDERPWVSTNLNTGVATQTNFMLASETDKYAAYINDEMSFDLFDRELKVTPGVRYEYQSFKPKNAEQTLNSTEKQNQIQAKNNDYIAPNLAISYQIAPQYLSYFKYNFGARIPTASEMAGSYDTGRGYSVIGNTNLKKETSNAFEIGLKSQPISGIKFNLAAFYTKYKNFIDYKQLDQPLEGDAMFTYQLQNLANVDIWGAELETSIDLGEFFQKADGFSVALAAGKSKGTSKSKTGEKGGVNSVQPEKASLSFSYDDPAKRYGLSAITTAVGSKQASKDSSIQSSGDSYHTVPGYATMDLNAYWNVNKFTKINLGLNNVFDKKYWEYSTVSTLTSDNLIDRATQPGRNVFASIEFKY</sequence>
<dbReference type="InterPro" id="IPR010949">
    <property type="entry name" value="TonB_Hb/transfer/lactofer_rcpt"/>
</dbReference>
<dbReference type="Proteomes" id="UP000013117">
    <property type="component" value="Unassembled WGS sequence"/>
</dbReference>
<keyword evidence="17" id="KW-1185">Reference proteome</keyword>
<dbReference type="GeneID" id="84210026"/>
<dbReference type="InterPro" id="IPR000531">
    <property type="entry name" value="Beta-barrel_TonB"/>
</dbReference>
<dbReference type="InterPro" id="IPR012910">
    <property type="entry name" value="Plug_dom"/>
</dbReference>
<dbReference type="CDD" id="cd01347">
    <property type="entry name" value="ligand_gated_channel"/>
    <property type="match status" value="1"/>
</dbReference>
<keyword evidence="6 13" id="KW-0732">Signal</keyword>
<evidence type="ECO:0000256" key="1">
    <source>
        <dbReference type="ARBA" id="ARBA00004571"/>
    </source>
</evidence>
<reference evidence="16 17" key="1">
    <citation type="submission" date="2013-02" db="EMBL/GenBank/DDBJ databases">
        <title>The Genome Sequence of Acinetobacter gerneri CIP 107464.</title>
        <authorList>
            <consortium name="The Broad Institute Genome Sequencing Platform"/>
            <consortium name="The Broad Institute Genome Sequencing Center for Infectious Disease"/>
            <person name="Cerqueira G."/>
            <person name="Feldgarden M."/>
            <person name="Courvalin P."/>
            <person name="Perichon B."/>
            <person name="Grillot-Courvalin C."/>
            <person name="Clermont D."/>
            <person name="Rocha E."/>
            <person name="Yoon E.-J."/>
            <person name="Nemec A."/>
            <person name="Walker B."/>
            <person name="Young S.K."/>
            <person name="Zeng Q."/>
            <person name="Gargeya S."/>
            <person name="Fitzgerald M."/>
            <person name="Haas B."/>
            <person name="Abouelleil A."/>
            <person name="Alvarado L."/>
            <person name="Arachchi H.M."/>
            <person name="Berlin A.M."/>
            <person name="Chapman S.B."/>
            <person name="Dewar J."/>
            <person name="Goldberg J."/>
            <person name="Griggs A."/>
            <person name="Gujja S."/>
            <person name="Hansen M."/>
            <person name="Howarth C."/>
            <person name="Imamovic A."/>
            <person name="Larimer J."/>
            <person name="McCowan C."/>
            <person name="Murphy C."/>
            <person name="Neiman D."/>
            <person name="Pearson M."/>
            <person name="Priest M."/>
            <person name="Roberts A."/>
            <person name="Saif S."/>
            <person name="Shea T."/>
            <person name="Sisk P."/>
            <person name="Sykes S."/>
            <person name="Wortman J."/>
            <person name="Nusbaum C."/>
            <person name="Birren B."/>
        </authorList>
    </citation>
    <scope>NUCLEOTIDE SEQUENCE [LARGE SCALE GENOMIC DNA]</scope>
    <source>
        <strain evidence="16 17">CIP 107464</strain>
    </source>
</reference>
<dbReference type="PANTHER" id="PTHR30069:SF29">
    <property type="entry name" value="HEMOGLOBIN AND HEMOGLOBIN-HAPTOGLOBIN-BINDING PROTEIN 1-RELATED"/>
    <property type="match status" value="1"/>
</dbReference>
<feature type="domain" description="TonB-dependent receptor-like beta-barrel" evidence="14">
    <location>
        <begin position="279"/>
        <end position="722"/>
    </location>
</feature>
<evidence type="ECO:0000256" key="12">
    <source>
        <dbReference type="RuleBase" id="RU003357"/>
    </source>
</evidence>
<dbReference type="eggNOG" id="COG4771">
    <property type="taxonomic scope" value="Bacteria"/>
</dbReference>
<evidence type="ECO:0000259" key="14">
    <source>
        <dbReference type="Pfam" id="PF00593"/>
    </source>
</evidence>